<dbReference type="Proteomes" id="UP000813385">
    <property type="component" value="Unassembled WGS sequence"/>
</dbReference>
<gene>
    <name evidence="2" type="ORF">B0T11DRAFT_55878</name>
</gene>
<protein>
    <submittedName>
        <fullName evidence="2">Uncharacterized protein</fullName>
    </submittedName>
</protein>
<evidence type="ECO:0000313" key="3">
    <source>
        <dbReference type="Proteomes" id="UP000813385"/>
    </source>
</evidence>
<dbReference type="OrthoDB" id="423498at2759"/>
<reference evidence="2" key="1">
    <citation type="journal article" date="2021" name="Nat. Commun.">
        <title>Genetic determinants of endophytism in the Arabidopsis root mycobiome.</title>
        <authorList>
            <person name="Mesny F."/>
            <person name="Miyauchi S."/>
            <person name="Thiergart T."/>
            <person name="Pickel B."/>
            <person name="Atanasova L."/>
            <person name="Karlsson M."/>
            <person name="Huettel B."/>
            <person name="Barry K.W."/>
            <person name="Haridas S."/>
            <person name="Chen C."/>
            <person name="Bauer D."/>
            <person name="Andreopoulos W."/>
            <person name="Pangilinan J."/>
            <person name="LaButti K."/>
            <person name="Riley R."/>
            <person name="Lipzen A."/>
            <person name="Clum A."/>
            <person name="Drula E."/>
            <person name="Henrissat B."/>
            <person name="Kohler A."/>
            <person name="Grigoriev I.V."/>
            <person name="Martin F.M."/>
            <person name="Hacquard S."/>
        </authorList>
    </citation>
    <scope>NUCLEOTIDE SEQUENCE</scope>
    <source>
        <strain evidence="2">MPI-CAGE-AT-0016</strain>
    </source>
</reference>
<keyword evidence="3" id="KW-1185">Reference proteome</keyword>
<dbReference type="EMBL" id="JAGPXD010000002">
    <property type="protein sequence ID" value="KAH7367605.1"/>
    <property type="molecule type" value="Genomic_DNA"/>
</dbReference>
<accession>A0A8K0X5T0</accession>
<feature type="compositionally biased region" description="Basic and acidic residues" evidence="1">
    <location>
        <begin position="102"/>
        <end position="122"/>
    </location>
</feature>
<evidence type="ECO:0000256" key="1">
    <source>
        <dbReference type="SAM" id="MobiDB-lite"/>
    </source>
</evidence>
<dbReference type="PANTHER" id="PTHR42090:SF1">
    <property type="match status" value="1"/>
</dbReference>
<name>A0A8K0X5T0_9PEZI</name>
<proteinExistence type="predicted"/>
<comment type="caution">
    <text evidence="2">The sequence shown here is derived from an EMBL/GenBank/DDBJ whole genome shotgun (WGS) entry which is preliminary data.</text>
</comment>
<organism evidence="2 3">
    <name type="scientific">Plectosphaerella cucumerina</name>
    <dbReference type="NCBI Taxonomy" id="40658"/>
    <lineage>
        <taxon>Eukaryota</taxon>
        <taxon>Fungi</taxon>
        <taxon>Dikarya</taxon>
        <taxon>Ascomycota</taxon>
        <taxon>Pezizomycotina</taxon>
        <taxon>Sordariomycetes</taxon>
        <taxon>Hypocreomycetidae</taxon>
        <taxon>Glomerellales</taxon>
        <taxon>Plectosphaerellaceae</taxon>
        <taxon>Plectosphaerella</taxon>
    </lineage>
</organism>
<sequence>MSAIWSTALRARSITTSRSAIAPLRSYHATPAVRYAYKDSQDRESLKPGGTEGSKSGRDGDMARDNPDAAFNPSKTSPEEAQGTSDSELEFSPANQGMSKPQGDEKDVKKNWGKGKEMDKGGKSGGTSPPKKGLPES</sequence>
<evidence type="ECO:0000313" key="2">
    <source>
        <dbReference type="EMBL" id="KAH7367605.1"/>
    </source>
</evidence>
<feature type="compositionally biased region" description="Basic and acidic residues" evidence="1">
    <location>
        <begin position="55"/>
        <end position="67"/>
    </location>
</feature>
<feature type="region of interest" description="Disordered" evidence="1">
    <location>
        <begin position="38"/>
        <end position="137"/>
    </location>
</feature>
<dbReference type="AlphaFoldDB" id="A0A8K0X5T0"/>
<dbReference type="PANTHER" id="PTHR42090">
    <property type="match status" value="1"/>
</dbReference>